<reference evidence="1 2" key="1">
    <citation type="submission" date="2021-06" db="EMBL/GenBank/DDBJ databases">
        <title>Caerostris extrusa draft genome.</title>
        <authorList>
            <person name="Kono N."/>
            <person name="Arakawa K."/>
        </authorList>
    </citation>
    <scope>NUCLEOTIDE SEQUENCE [LARGE SCALE GENOMIC DNA]</scope>
</reference>
<dbReference type="EMBL" id="BPLR01001188">
    <property type="protein sequence ID" value="GIZ00646.1"/>
    <property type="molecule type" value="Genomic_DNA"/>
</dbReference>
<evidence type="ECO:0000313" key="2">
    <source>
        <dbReference type="Proteomes" id="UP001054945"/>
    </source>
</evidence>
<name>A0AAV4XZQ9_CAEEX</name>
<proteinExistence type="predicted"/>
<protein>
    <submittedName>
        <fullName evidence="1">Uncharacterized protein</fullName>
    </submittedName>
</protein>
<dbReference type="AlphaFoldDB" id="A0AAV4XZQ9"/>
<gene>
    <name evidence="1" type="ORF">CEXT_650991</name>
</gene>
<comment type="caution">
    <text evidence="1">The sequence shown here is derived from an EMBL/GenBank/DDBJ whole genome shotgun (WGS) entry which is preliminary data.</text>
</comment>
<sequence>MVTSLSKGMAQPSVSTYHRTKVSCRILGGAILRTLESSDDLHRKSTKELINKPEEDDYISELNRLRAIIQIWVGTALKWMEFQTECDHLQLLIVKQIRSCKEISQDRETTDFNRYL</sequence>
<accession>A0AAV4XZQ9</accession>
<keyword evidence="2" id="KW-1185">Reference proteome</keyword>
<dbReference type="Proteomes" id="UP001054945">
    <property type="component" value="Unassembled WGS sequence"/>
</dbReference>
<organism evidence="1 2">
    <name type="scientific">Caerostris extrusa</name>
    <name type="common">Bark spider</name>
    <name type="synonym">Caerostris bankana</name>
    <dbReference type="NCBI Taxonomy" id="172846"/>
    <lineage>
        <taxon>Eukaryota</taxon>
        <taxon>Metazoa</taxon>
        <taxon>Ecdysozoa</taxon>
        <taxon>Arthropoda</taxon>
        <taxon>Chelicerata</taxon>
        <taxon>Arachnida</taxon>
        <taxon>Araneae</taxon>
        <taxon>Araneomorphae</taxon>
        <taxon>Entelegynae</taxon>
        <taxon>Araneoidea</taxon>
        <taxon>Araneidae</taxon>
        <taxon>Caerostris</taxon>
    </lineage>
</organism>
<evidence type="ECO:0000313" key="1">
    <source>
        <dbReference type="EMBL" id="GIZ00646.1"/>
    </source>
</evidence>